<dbReference type="InterPro" id="IPR011042">
    <property type="entry name" value="6-blade_b-propeller_TolB-like"/>
</dbReference>
<dbReference type="PANTHER" id="PTHR36842">
    <property type="entry name" value="PROTEIN TOLB HOMOLOG"/>
    <property type="match status" value="1"/>
</dbReference>
<evidence type="ECO:0000313" key="4">
    <source>
        <dbReference type="Proteomes" id="UP001500886"/>
    </source>
</evidence>
<evidence type="ECO:0000313" key="3">
    <source>
        <dbReference type="EMBL" id="GAA2721652.1"/>
    </source>
</evidence>
<evidence type="ECO:0000256" key="2">
    <source>
        <dbReference type="SAM" id="SignalP"/>
    </source>
</evidence>
<dbReference type="Pfam" id="PF07676">
    <property type="entry name" value="PD40"/>
    <property type="match status" value="1"/>
</dbReference>
<dbReference type="Proteomes" id="UP001500886">
    <property type="component" value="Unassembled WGS sequence"/>
</dbReference>
<comment type="similarity">
    <text evidence="1">Belongs to the TolB family.</text>
</comment>
<reference evidence="4" key="1">
    <citation type="journal article" date="2019" name="Int. J. Syst. Evol. Microbiol.">
        <title>The Global Catalogue of Microorganisms (GCM) 10K type strain sequencing project: providing services to taxonomists for standard genome sequencing and annotation.</title>
        <authorList>
            <consortium name="The Broad Institute Genomics Platform"/>
            <consortium name="The Broad Institute Genome Sequencing Center for Infectious Disease"/>
            <person name="Wu L."/>
            <person name="Ma J."/>
        </authorList>
    </citation>
    <scope>NUCLEOTIDE SEQUENCE [LARGE SCALE GENOMIC DNA]</scope>
    <source>
        <strain evidence="4">JCM 4542</strain>
    </source>
</reference>
<keyword evidence="4" id="KW-1185">Reference proteome</keyword>
<dbReference type="InterPro" id="IPR011659">
    <property type="entry name" value="WD40"/>
</dbReference>
<gene>
    <name evidence="3" type="ORF">GCM10010315_45000</name>
</gene>
<dbReference type="InterPro" id="IPR006311">
    <property type="entry name" value="TAT_signal"/>
</dbReference>
<organism evidence="3 4">
    <name type="scientific">Streptomyces luteosporeus</name>
    <dbReference type="NCBI Taxonomy" id="173856"/>
    <lineage>
        <taxon>Bacteria</taxon>
        <taxon>Bacillati</taxon>
        <taxon>Actinomycetota</taxon>
        <taxon>Actinomycetes</taxon>
        <taxon>Kitasatosporales</taxon>
        <taxon>Streptomycetaceae</taxon>
        <taxon>Streptomyces</taxon>
    </lineage>
</organism>
<dbReference type="PROSITE" id="PS51257">
    <property type="entry name" value="PROKAR_LIPOPROTEIN"/>
    <property type="match status" value="1"/>
</dbReference>
<sequence length="455" mass="47510">MSDGTGRGWRRRRIVVTVAALAACAAGLPLAPAAAARPAPPALVERVSVGPAGEQADGESAGQSVDASGRLVVFTSFARTLLPGNPRGFQQVYVRNLATGKLKRISTAPDGSAGNDASWSAVISGNGRYVVFESMATNLAPGRNTGERSEDVFVHDLVTGRTEVLVANPAGTAANTTSPAVSHDGRFVAFASTRGDLVPGDTNGHQDVFVRDRVRRTTERVSVAGGGGQADTFSMAPSISADGSRVGFLGFPGLAPGGDAPAGAAELRRPQPRIFYVRDLRARRTEVASKDYKGMQVGVYGTPVLGPDGRHVLFNSLSEPVVPGDTNGKTDTFLRDLRTGDVQMISRAHDGGPANGMSVPGLALSADSHRVFFVSIASNLVPGDSGTSQDVFVRDVVRGKTERVSVTRDGGPPNGSAFLEGVDRAGRVALFTCDADNLVPGDTNKAYDAFVRRLR</sequence>
<name>A0ABP6GDA7_9ACTN</name>
<dbReference type="Gene3D" id="2.120.10.30">
    <property type="entry name" value="TolB, C-terminal domain"/>
    <property type="match status" value="1"/>
</dbReference>
<protein>
    <submittedName>
        <fullName evidence="3">PD40 domain-containing protein</fullName>
    </submittedName>
</protein>
<dbReference type="PROSITE" id="PS51318">
    <property type="entry name" value="TAT"/>
    <property type="match status" value="1"/>
</dbReference>
<comment type="caution">
    <text evidence="3">The sequence shown here is derived from an EMBL/GenBank/DDBJ whole genome shotgun (WGS) entry which is preliminary data.</text>
</comment>
<dbReference type="EMBL" id="BAAASL010000018">
    <property type="protein sequence ID" value="GAA2721652.1"/>
    <property type="molecule type" value="Genomic_DNA"/>
</dbReference>
<dbReference type="SUPFAM" id="SSF82171">
    <property type="entry name" value="DPP6 N-terminal domain-like"/>
    <property type="match status" value="1"/>
</dbReference>
<feature type="signal peptide" evidence="2">
    <location>
        <begin position="1"/>
        <end position="35"/>
    </location>
</feature>
<dbReference type="RefSeq" id="WP_344437272.1">
    <property type="nucleotide sequence ID" value="NZ_BAAASL010000018.1"/>
</dbReference>
<keyword evidence="2" id="KW-0732">Signal</keyword>
<accession>A0ABP6GDA7</accession>
<dbReference type="PANTHER" id="PTHR36842:SF2">
    <property type="entry name" value="SLR0505 PROTEIN"/>
    <property type="match status" value="1"/>
</dbReference>
<feature type="chain" id="PRO_5046810293" evidence="2">
    <location>
        <begin position="36"/>
        <end position="455"/>
    </location>
</feature>
<evidence type="ECO:0000256" key="1">
    <source>
        <dbReference type="ARBA" id="ARBA00009820"/>
    </source>
</evidence>
<proteinExistence type="inferred from homology"/>